<dbReference type="CDD" id="cd00207">
    <property type="entry name" value="fer2"/>
    <property type="match status" value="1"/>
</dbReference>
<dbReference type="Gene3D" id="3.10.20.740">
    <property type="match status" value="1"/>
</dbReference>
<dbReference type="InterPro" id="IPR006963">
    <property type="entry name" value="Mopterin_OxRdtase_4Fe-4S_dom"/>
</dbReference>
<dbReference type="Pfam" id="PF13510">
    <property type="entry name" value="Fer2_4"/>
    <property type="match status" value="1"/>
</dbReference>
<dbReference type="PANTHER" id="PTHR43105">
    <property type="entry name" value="RESPIRATORY NITRATE REDUCTASE"/>
    <property type="match status" value="1"/>
</dbReference>
<dbReference type="PROSITE" id="PS51839">
    <property type="entry name" value="4FE4S_HC3"/>
    <property type="match status" value="1"/>
</dbReference>
<dbReference type="FunFam" id="3.10.20.740:FF:000001">
    <property type="entry name" value="NADH-quinone oxidoreductase subunit G"/>
    <property type="match status" value="1"/>
</dbReference>
<dbReference type="PROSITE" id="PS51379">
    <property type="entry name" value="4FE4S_FER_2"/>
    <property type="match status" value="1"/>
</dbReference>
<comment type="function">
    <text evidence="14">NDH-1 shuttles electrons from NADH, via FMN and iron-sulfur (Fe-S) centers, to quinones in the respiratory chain. Couples the redox reaction to proton translocation (for every two electrons transferred, four hydrogen ions are translocated across the cytoplasmic membrane), and thus conserves the redox energy in a proton gradient.</text>
</comment>
<protein>
    <recommendedName>
        <fullName evidence="14">NADH-quinone oxidoreductase</fullName>
        <ecNumber evidence="14">7.1.1.-</ecNumber>
    </recommendedName>
</protein>
<evidence type="ECO:0000256" key="8">
    <source>
        <dbReference type="ARBA" id="ARBA00022967"/>
    </source>
</evidence>
<evidence type="ECO:0000256" key="12">
    <source>
        <dbReference type="ARBA" id="ARBA00023075"/>
    </source>
</evidence>
<evidence type="ECO:0000259" key="15">
    <source>
        <dbReference type="PROSITE" id="PS51085"/>
    </source>
</evidence>
<organism evidence="19 20">
    <name type="scientific">Candidatus Criblamydia sequanensis CRIB-18</name>
    <dbReference type="NCBI Taxonomy" id="1437425"/>
    <lineage>
        <taxon>Bacteria</taxon>
        <taxon>Pseudomonadati</taxon>
        <taxon>Chlamydiota</taxon>
        <taxon>Chlamydiia</taxon>
        <taxon>Parachlamydiales</taxon>
        <taxon>Candidatus Criblamydiaceae</taxon>
        <taxon>Candidatus Criblamydia</taxon>
    </lineage>
</organism>
<dbReference type="STRING" id="1437425.CSEC_0605"/>
<dbReference type="InterPro" id="IPR001041">
    <property type="entry name" value="2Fe-2S_ferredoxin-type"/>
</dbReference>
<evidence type="ECO:0000256" key="2">
    <source>
        <dbReference type="ARBA" id="ARBA00002378"/>
    </source>
</evidence>
<reference evidence="19" key="1">
    <citation type="submission" date="2013-12" db="EMBL/GenBank/DDBJ databases">
        <authorList>
            <person name="Linke B."/>
        </authorList>
    </citation>
    <scope>NUCLEOTIDE SEQUENCE [LARGE SCALE GENOMIC DNA]</scope>
    <source>
        <strain evidence="19">CRIB-18</strain>
    </source>
</reference>
<dbReference type="SUPFAM" id="SSF53706">
    <property type="entry name" value="Formate dehydrogenase/DMSO reductase, domains 1-3"/>
    <property type="match status" value="1"/>
</dbReference>
<dbReference type="CDD" id="cd02768">
    <property type="entry name" value="MopB_NADH-Q-OR-NuoG2"/>
    <property type="match status" value="1"/>
</dbReference>
<gene>
    <name evidence="19" type="primary">nuoG</name>
    <name evidence="19" type="ORF">CSEC_0605</name>
</gene>
<keyword evidence="11 14" id="KW-0520">NAD</keyword>
<dbReference type="InterPro" id="IPR050123">
    <property type="entry name" value="Prok_molybdopt-oxidoreductase"/>
</dbReference>
<feature type="domain" description="4Fe-4S His(Cys)3-ligated-type" evidence="18">
    <location>
        <begin position="86"/>
        <end position="125"/>
    </location>
</feature>
<dbReference type="InterPro" id="IPR010228">
    <property type="entry name" value="NADH_UbQ_OxRdtase_Gsu"/>
</dbReference>
<keyword evidence="7 14" id="KW-0479">Metal-binding</keyword>
<keyword evidence="19" id="KW-0560">Oxidoreductase</keyword>
<dbReference type="RefSeq" id="WP_041016929.1">
    <property type="nucleotide sequence ID" value="NZ_CCEJ010000003.1"/>
</dbReference>
<sequence length="766" mass="85336">MLTLAQNKLITLTIDGNQVSVPQGTTVYQASKQLGIDIPIFCYLDRLPPFGACRMCLVEVEKMGKLQASCTLLATDGMVVTTQSQKAIQGRNEIIELLLINHPLDCPICDRGGECPLQENALAHGPGVSRFFEEKRHFKKPLPLGPVLMLDRERCIICARCTRFCDELSGDHALEFIERGYRTEVGTPKGEPIESKFIGNTIMICPVGALTSQVYRFRARPWDNHPTKTTCSLCPVGCSMIIDSRDGEIMRTRSCENKDVNDLWLCDKGWFGYEYTSSQDRLKKTLIKENGVFREAEYEEAIGLVAKKMLEVKGKTRIAAFGGNTLTTEENYLFQQLIRQNGGVNNIDHRIGTPIFSLADEGLSPGMECSIGSLEELNFAILLGIDLTEEFPVLWLRLRQAINRHAKTLFAGHFAPEIAPYFTETILHAPGEEIDVLKNQVKTLANFEGKGAIFVGRQYLQNKNRKAILSQILKLNSEFKDVSLNILEGNCNSMGARYAGVHPELLPRGEKLKNPGLDALSVLKEAAKNGWDFLYVAGCNPAAKFKSSLWESARKNLKFLVVQDLFLTETAKEADVVLPTLSYVEKGGSFINIENRVQKLFPGKEVPETLFSDARIFAEIARAANQPLATDAAFLESLKPGTLPLNRQGINASSESISEQNNHQLKTTFSKKLFDHGVRMKHDPHVFQLVKEAFVSLHPDEAKSRGLKEGDPIRVTHLENSMNAKVALNKKMALNTALFPLNFPEVAARELADELWNGLAIEIKKI</sequence>
<dbReference type="InterPro" id="IPR019574">
    <property type="entry name" value="NADH_UbQ_OxRdtase_Gsu_4Fe4S-bd"/>
</dbReference>
<accession>A0A090D1B4</accession>
<proteinExistence type="inferred from homology"/>
<dbReference type="OrthoDB" id="9805142at2"/>
<reference evidence="19" key="2">
    <citation type="submission" date="2014-09" db="EMBL/GenBank/DDBJ databases">
        <title>Criblamydia sequanensis harbors a mega-plasmid encoding arsenite resistance.</title>
        <authorList>
            <person name="Bertelli C."/>
            <person name="Goesmann A."/>
            <person name="Greub G."/>
        </authorList>
    </citation>
    <scope>NUCLEOTIDE SEQUENCE [LARGE SCALE GENOMIC DNA]</scope>
    <source>
        <strain evidence="19">CRIB-18</strain>
    </source>
</reference>
<keyword evidence="6 14" id="KW-0874">Quinone</keyword>
<dbReference type="Pfam" id="PF01568">
    <property type="entry name" value="Molydop_binding"/>
    <property type="match status" value="1"/>
</dbReference>
<keyword evidence="9 14" id="KW-0408">Iron</keyword>
<dbReference type="PROSITE" id="PS51669">
    <property type="entry name" value="4FE4S_MOW_BIS_MGD"/>
    <property type="match status" value="1"/>
</dbReference>
<dbReference type="SUPFAM" id="SSF50692">
    <property type="entry name" value="ADC-like"/>
    <property type="match status" value="1"/>
</dbReference>
<keyword evidence="10 14" id="KW-0411">Iron-sulfur</keyword>
<feature type="domain" description="4Fe-4S ferredoxin-type" evidence="16">
    <location>
        <begin position="146"/>
        <end position="179"/>
    </location>
</feature>
<evidence type="ECO:0000259" key="16">
    <source>
        <dbReference type="PROSITE" id="PS51379"/>
    </source>
</evidence>
<dbReference type="SUPFAM" id="SSF54862">
    <property type="entry name" value="4Fe-4S ferredoxins"/>
    <property type="match status" value="1"/>
</dbReference>
<evidence type="ECO:0000256" key="13">
    <source>
        <dbReference type="ARBA" id="ARBA00047712"/>
    </source>
</evidence>
<dbReference type="GO" id="GO:0051537">
    <property type="term" value="F:2 iron, 2 sulfur cluster binding"/>
    <property type="evidence" value="ECO:0007669"/>
    <property type="project" value="UniProtKB-UniRule"/>
</dbReference>
<evidence type="ECO:0000256" key="7">
    <source>
        <dbReference type="ARBA" id="ARBA00022723"/>
    </source>
</evidence>
<dbReference type="Gene3D" id="2.20.25.90">
    <property type="entry name" value="ADC-like domains"/>
    <property type="match status" value="1"/>
</dbReference>
<dbReference type="EMBL" id="CCEJ010000003">
    <property type="protein sequence ID" value="CDR33438.1"/>
    <property type="molecule type" value="Genomic_DNA"/>
</dbReference>
<dbReference type="GO" id="GO:0048038">
    <property type="term" value="F:quinone binding"/>
    <property type="evidence" value="ECO:0007669"/>
    <property type="project" value="UniProtKB-UniRule"/>
</dbReference>
<dbReference type="SUPFAM" id="SSF54292">
    <property type="entry name" value="2Fe-2S ferredoxin-like"/>
    <property type="match status" value="1"/>
</dbReference>
<comment type="cofactor">
    <cofactor evidence="1 14">
        <name>[4Fe-4S] cluster</name>
        <dbReference type="ChEBI" id="CHEBI:49883"/>
    </cofactor>
</comment>
<keyword evidence="12" id="KW-0830">Ubiquinone</keyword>
<dbReference type="Pfam" id="PF22117">
    <property type="entry name" value="Fer4_Nqo3"/>
    <property type="match status" value="1"/>
</dbReference>
<keyword evidence="8 14" id="KW-1278">Translocase</keyword>
<comment type="similarity">
    <text evidence="3 14">Belongs to the complex I 75 kDa subunit family.</text>
</comment>
<name>A0A090D1B4_9BACT</name>
<dbReference type="PROSITE" id="PS51085">
    <property type="entry name" value="2FE2S_FER_2"/>
    <property type="match status" value="1"/>
</dbReference>
<comment type="cofactor">
    <cofactor evidence="14">
        <name>[2Fe-2S] cluster</name>
        <dbReference type="ChEBI" id="CHEBI:190135"/>
    </cofactor>
    <text evidence="14">Binds 1 [2Fe-2S] cluster per subunit.</text>
</comment>
<evidence type="ECO:0000259" key="18">
    <source>
        <dbReference type="PROSITE" id="PS51839"/>
    </source>
</evidence>
<feature type="domain" description="2Fe-2S ferredoxin-type" evidence="15">
    <location>
        <begin position="8"/>
        <end position="86"/>
    </location>
</feature>
<dbReference type="Gene3D" id="2.40.40.20">
    <property type="match status" value="1"/>
</dbReference>
<dbReference type="PROSITE" id="PS00641">
    <property type="entry name" value="COMPLEX1_75K_1"/>
    <property type="match status" value="1"/>
</dbReference>
<evidence type="ECO:0000256" key="11">
    <source>
        <dbReference type="ARBA" id="ARBA00023027"/>
    </source>
</evidence>
<dbReference type="InterPro" id="IPR006656">
    <property type="entry name" value="Mopterin_OxRdtase"/>
</dbReference>
<keyword evidence="4 14" id="KW-0004">4Fe-4S</keyword>
<dbReference type="AlphaFoldDB" id="A0A090D1B4"/>
<dbReference type="InterPro" id="IPR017896">
    <property type="entry name" value="4Fe4S_Fe-S-bd"/>
</dbReference>
<dbReference type="InterPro" id="IPR000283">
    <property type="entry name" value="NADH_UbQ_OxRdtase_75kDa_su_CS"/>
</dbReference>
<evidence type="ECO:0000256" key="6">
    <source>
        <dbReference type="ARBA" id="ARBA00022719"/>
    </source>
</evidence>
<evidence type="ECO:0000259" key="17">
    <source>
        <dbReference type="PROSITE" id="PS51669"/>
    </source>
</evidence>
<comment type="function">
    <text evidence="2">NDH-1 shuttles electrons from NADH, via FMN and iron-sulfur (Fe-S) centers, to quinones in the respiratory chain. The immediate electron acceptor for the enzyme in this species is believed to be ubiquinone. Couples the redox reaction to proton translocation (for every two electrons transferred, four hydrogen ions are translocated across the cytoplasmic membrane), and thus conserves the redox energy in a proton gradient.</text>
</comment>
<evidence type="ECO:0000313" key="20">
    <source>
        <dbReference type="Proteomes" id="UP000031552"/>
    </source>
</evidence>
<dbReference type="Gene3D" id="3.30.70.20">
    <property type="match status" value="1"/>
</dbReference>
<dbReference type="GO" id="GO:0042773">
    <property type="term" value="P:ATP synthesis coupled electron transport"/>
    <property type="evidence" value="ECO:0007669"/>
    <property type="project" value="InterPro"/>
</dbReference>
<dbReference type="SMART" id="SM00929">
    <property type="entry name" value="NADH-G_4Fe-4S_3"/>
    <property type="match status" value="1"/>
</dbReference>
<dbReference type="eggNOG" id="COG1034">
    <property type="taxonomic scope" value="Bacteria"/>
</dbReference>
<dbReference type="Pfam" id="PF04879">
    <property type="entry name" value="Molybdop_Fe4S4"/>
    <property type="match status" value="1"/>
</dbReference>
<evidence type="ECO:0000313" key="19">
    <source>
        <dbReference type="EMBL" id="CDR33438.1"/>
    </source>
</evidence>
<evidence type="ECO:0000256" key="1">
    <source>
        <dbReference type="ARBA" id="ARBA00001966"/>
    </source>
</evidence>
<dbReference type="InterPro" id="IPR036010">
    <property type="entry name" value="2Fe-2S_ferredoxin-like_sf"/>
</dbReference>
<dbReference type="GO" id="GO:0051539">
    <property type="term" value="F:4 iron, 4 sulfur cluster binding"/>
    <property type="evidence" value="ECO:0007669"/>
    <property type="project" value="UniProtKB-KW"/>
</dbReference>
<dbReference type="GO" id="GO:0046872">
    <property type="term" value="F:metal ion binding"/>
    <property type="evidence" value="ECO:0007669"/>
    <property type="project" value="UniProtKB-UniRule"/>
</dbReference>
<dbReference type="GO" id="GO:0008137">
    <property type="term" value="F:NADH dehydrogenase (ubiquinone) activity"/>
    <property type="evidence" value="ECO:0007669"/>
    <property type="project" value="UniProtKB-UniRule"/>
</dbReference>
<evidence type="ECO:0000256" key="5">
    <source>
        <dbReference type="ARBA" id="ARBA00022714"/>
    </source>
</evidence>
<dbReference type="PROSITE" id="PS00643">
    <property type="entry name" value="COMPLEX1_75K_3"/>
    <property type="match status" value="1"/>
</dbReference>
<evidence type="ECO:0000256" key="9">
    <source>
        <dbReference type="ARBA" id="ARBA00023004"/>
    </source>
</evidence>
<feature type="domain" description="4Fe-4S Mo/W bis-MGD-type" evidence="17">
    <location>
        <begin position="224"/>
        <end position="280"/>
    </location>
</feature>
<dbReference type="Pfam" id="PF10588">
    <property type="entry name" value="NADH-G_4Fe-4S_3"/>
    <property type="match status" value="1"/>
</dbReference>
<dbReference type="InterPro" id="IPR009010">
    <property type="entry name" value="Asp_de-COase-like_dom_sf"/>
</dbReference>
<comment type="catalytic activity">
    <reaction evidence="13 14">
        <text>a quinone + NADH + 5 H(+)(in) = a quinol + NAD(+) + 4 H(+)(out)</text>
        <dbReference type="Rhea" id="RHEA:57888"/>
        <dbReference type="ChEBI" id="CHEBI:15378"/>
        <dbReference type="ChEBI" id="CHEBI:24646"/>
        <dbReference type="ChEBI" id="CHEBI:57540"/>
        <dbReference type="ChEBI" id="CHEBI:57945"/>
        <dbReference type="ChEBI" id="CHEBI:132124"/>
    </reaction>
</comment>
<dbReference type="PROSITE" id="PS00642">
    <property type="entry name" value="COMPLEX1_75K_2"/>
    <property type="match status" value="1"/>
</dbReference>
<dbReference type="GO" id="GO:0043546">
    <property type="term" value="F:molybdopterin cofactor binding"/>
    <property type="evidence" value="ECO:0007669"/>
    <property type="project" value="InterPro"/>
</dbReference>
<dbReference type="PANTHER" id="PTHR43105:SF10">
    <property type="entry name" value="NADH-QUINONE OXIDOREDUCTASE SUBUNIT G"/>
    <property type="match status" value="1"/>
</dbReference>
<dbReference type="Pfam" id="PF00384">
    <property type="entry name" value="Molybdopterin"/>
    <property type="match status" value="1"/>
</dbReference>
<dbReference type="Gene3D" id="3.40.50.740">
    <property type="match status" value="2"/>
</dbReference>
<evidence type="ECO:0000256" key="3">
    <source>
        <dbReference type="ARBA" id="ARBA00005404"/>
    </source>
</evidence>
<evidence type="ECO:0000256" key="10">
    <source>
        <dbReference type="ARBA" id="ARBA00023014"/>
    </source>
</evidence>
<dbReference type="EC" id="7.1.1.-" evidence="14"/>
<dbReference type="GO" id="GO:0016020">
    <property type="term" value="C:membrane"/>
    <property type="evidence" value="ECO:0007669"/>
    <property type="project" value="InterPro"/>
</dbReference>
<keyword evidence="20" id="KW-1185">Reference proteome</keyword>
<dbReference type="FunFam" id="3.30.70.20:FF:000002">
    <property type="entry name" value="NADH-ubiquinone oxidoreductase 75 kDa subunit"/>
    <property type="match status" value="1"/>
</dbReference>
<dbReference type="InterPro" id="IPR006657">
    <property type="entry name" value="MoPterin_dinucl-bd_dom"/>
</dbReference>
<dbReference type="GO" id="GO:0016651">
    <property type="term" value="F:oxidoreductase activity, acting on NAD(P)H"/>
    <property type="evidence" value="ECO:0007669"/>
    <property type="project" value="InterPro"/>
</dbReference>
<comment type="caution">
    <text evidence="19">The sequence shown here is derived from an EMBL/GenBank/DDBJ whole genome shotgun (WGS) entry which is preliminary data.</text>
</comment>
<evidence type="ECO:0000256" key="4">
    <source>
        <dbReference type="ARBA" id="ARBA00022485"/>
    </source>
</evidence>
<keyword evidence="5 14" id="KW-0001">2Fe-2S</keyword>
<dbReference type="NCBIfam" id="TIGR01973">
    <property type="entry name" value="NuoG"/>
    <property type="match status" value="1"/>
</dbReference>
<dbReference type="Proteomes" id="UP000031552">
    <property type="component" value="Unassembled WGS sequence"/>
</dbReference>
<evidence type="ECO:0000256" key="14">
    <source>
        <dbReference type="RuleBase" id="RU003525"/>
    </source>
</evidence>
<dbReference type="InterPro" id="IPR054351">
    <property type="entry name" value="NADH_UbQ_OxRdtase_ferredoxin"/>
</dbReference>
<dbReference type="SMART" id="SM00926">
    <property type="entry name" value="Molybdop_Fe4S4"/>
    <property type="match status" value="1"/>
</dbReference>